<keyword evidence="1" id="KW-0812">Transmembrane</keyword>
<keyword evidence="1" id="KW-1133">Transmembrane helix</keyword>
<keyword evidence="1" id="KW-0472">Membrane</keyword>
<dbReference type="EMBL" id="JAALHA020000002">
    <property type="protein sequence ID" value="MDR9894574.1"/>
    <property type="molecule type" value="Genomic_DNA"/>
</dbReference>
<evidence type="ECO:0000256" key="1">
    <source>
        <dbReference type="SAM" id="Phobius"/>
    </source>
</evidence>
<name>A0AAP5M9M7_9CYAN</name>
<protein>
    <submittedName>
        <fullName evidence="2">Uncharacterized protein</fullName>
    </submittedName>
</protein>
<organism evidence="2 3">
    <name type="scientific">Aetokthonos hydrillicola Thurmond2011</name>
    <dbReference type="NCBI Taxonomy" id="2712845"/>
    <lineage>
        <taxon>Bacteria</taxon>
        <taxon>Bacillati</taxon>
        <taxon>Cyanobacteriota</taxon>
        <taxon>Cyanophyceae</taxon>
        <taxon>Nostocales</taxon>
        <taxon>Hapalosiphonaceae</taxon>
        <taxon>Aetokthonos</taxon>
    </lineage>
</organism>
<dbReference type="InterPro" id="IPR036673">
    <property type="entry name" value="Cyanovirin-N_sf"/>
</dbReference>
<dbReference type="Gene3D" id="2.30.60.10">
    <property type="entry name" value="Cyanovirin-N"/>
    <property type="match status" value="1"/>
</dbReference>
<dbReference type="Proteomes" id="UP000667802">
    <property type="component" value="Unassembled WGS sequence"/>
</dbReference>
<proteinExistence type="predicted"/>
<dbReference type="RefSeq" id="WP_208353326.1">
    <property type="nucleotide sequence ID" value="NZ_JAALHA020000002.1"/>
</dbReference>
<evidence type="ECO:0000313" key="2">
    <source>
        <dbReference type="EMBL" id="MDR9894574.1"/>
    </source>
</evidence>
<feature type="transmembrane region" description="Helical" evidence="1">
    <location>
        <begin position="135"/>
        <end position="152"/>
    </location>
</feature>
<gene>
    <name evidence="2" type="ORF">G7B40_008305</name>
</gene>
<sequence length="212" mass="24352">MWQQNLLSESDIARLIKLSVNGLQSRSREALCHNIGVEPNILTFLRESSDYDFFSRLIHYLIKTDNKKALWKLCKELLPIFDQGEHAYFLKEILEKLNYNQEFDTENSNNRHSTSTRVSTNNSIFNGGIFTIQKITVIVFIVIVGGLISYFISQREQPPIGTYLFTCKKISVNNGILTADCGDLKGNFVTTSLEYGRCRYGIENRNGRLECY</sequence>
<dbReference type="AlphaFoldDB" id="A0AAP5M9M7"/>
<dbReference type="SUPFAM" id="SSF51322">
    <property type="entry name" value="Cyanovirin-N"/>
    <property type="match status" value="1"/>
</dbReference>
<comment type="caution">
    <text evidence="2">The sequence shown here is derived from an EMBL/GenBank/DDBJ whole genome shotgun (WGS) entry which is preliminary data.</text>
</comment>
<keyword evidence="3" id="KW-1185">Reference proteome</keyword>
<evidence type="ECO:0000313" key="3">
    <source>
        <dbReference type="Proteomes" id="UP000667802"/>
    </source>
</evidence>
<reference evidence="3" key="1">
    <citation type="journal article" date="2021" name="Science">
        <title>Hunting the eagle killer: A cyanobacterial neurotoxin causes vacuolar myelinopathy.</title>
        <authorList>
            <person name="Breinlinger S."/>
            <person name="Phillips T.J."/>
            <person name="Haram B.N."/>
            <person name="Mares J."/>
            <person name="Martinez Yerena J.A."/>
            <person name="Hrouzek P."/>
            <person name="Sobotka R."/>
            <person name="Henderson W.M."/>
            <person name="Schmieder P."/>
            <person name="Williams S.M."/>
            <person name="Lauderdale J.D."/>
            <person name="Wilde H.D."/>
            <person name="Gerrin W."/>
            <person name="Kust A."/>
            <person name="Washington J.W."/>
            <person name="Wagner C."/>
            <person name="Geier B."/>
            <person name="Liebeke M."/>
            <person name="Enke H."/>
            <person name="Niedermeyer T.H.J."/>
            <person name="Wilde S.B."/>
        </authorList>
    </citation>
    <scope>NUCLEOTIDE SEQUENCE [LARGE SCALE GENOMIC DNA]</scope>
    <source>
        <strain evidence="3">Thurmond2011</strain>
    </source>
</reference>
<accession>A0AAP5M9M7</accession>